<dbReference type="EC" id="2.7.7.79" evidence="11"/>
<comment type="function">
    <text evidence="11">Adds a GMP to the 5'-end of tRNA(His) after transcription and RNase P cleavage.</text>
</comment>
<comment type="similarity">
    <text evidence="2 11">Belongs to the tRNA(His) guanylyltransferase family.</text>
</comment>
<protein>
    <recommendedName>
        <fullName evidence="11">tRNA(His) guanylyltransferase</fullName>
        <ecNumber evidence="11">2.7.7.79</ecNumber>
    </recommendedName>
    <alternativeName>
        <fullName evidence="11">tRNA-histidine guanylyltransferase</fullName>
    </alternativeName>
</protein>
<name>A0ABR1AH06_POLSC</name>
<dbReference type="Pfam" id="PF14413">
    <property type="entry name" value="Thg1C"/>
    <property type="match status" value="1"/>
</dbReference>
<proteinExistence type="inferred from homology"/>
<keyword evidence="3 11" id="KW-0808">Transferase</keyword>
<keyword evidence="8 11" id="KW-0460">Magnesium</keyword>
<dbReference type="PANTHER" id="PTHR12729">
    <property type="entry name" value="TRNA(HIS) GUANYLYLTRANSFERASE-RELATED"/>
    <property type="match status" value="1"/>
</dbReference>
<dbReference type="InterPro" id="IPR038469">
    <property type="entry name" value="tRNAHis_GuaTrfase_Thg1_sf"/>
</dbReference>
<accession>A0ABR1AH06</accession>
<dbReference type="PIRSF" id="PIRSF028980">
    <property type="entry name" value="tRNAHis_guanylyltransferase"/>
    <property type="match status" value="1"/>
</dbReference>
<evidence type="ECO:0000256" key="11">
    <source>
        <dbReference type="PIRNR" id="PIRNR028980"/>
    </source>
</evidence>
<evidence type="ECO:0000256" key="3">
    <source>
        <dbReference type="ARBA" id="ARBA00022679"/>
    </source>
</evidence>
<feature type="domain" description="tRNAHis guanylyltransferase catalytic" evidence="14">
    <location>
        <begin position="6"/>
        <end position="135"/>
    </location>
</feature>
<evidence type="ECO:0000259" key="15">
    <source>
        <dbReference type="Pfam" id="PF14413"/>
    </source>
</evidence>
<dbReference type="Pfam" id="PF04446">
    <property type="entry name" value="Thg1"/>
    <property type="match status" value="1"/>
</dbReference>
<evidence type="ECO:0000313" key="16">
    <source>
        <dbReference type="EMBL" id="KAK6619240.1"/>
    </source>
</evidence>
<comment type="catalytic activity">
    <reaction evidence="10 11">
        <text>a 5'-end ribonucleotide-tRNA(His) + GTP + ATP + H2O = a 5'-end phospho-guanosine-ribonucleotide-tRNA(His) + AMP + 2 diphosphate + H(+)</text>
        <dbReference type="Rhea" id="RHEA:54564"/>
        <dbReference type="Rhea" id="RHEA-COMP:14193"/>
        <dbReference type="Rhea" id="RHEA-COMP:14917"/>
        <dbReference type="ChEBI" id="CHEBI:15377"/>
        <dbReference type="ChEBI" id="CHEBI:15378"/>
        <dbReference type="ChEBI" id="CHEBI:30616"/>
        <dbReference type="ChEBI" id="CHEBI:33019"/>
        <dbReference type="ChEBI" id="CHEBI:37565"/>
        <dbReference type="ChEBI" id="CHEBI:138282"/>
        <dbReference type="ChEBI" id="CHEBI:141847"/>
        <dbReference type="ChEBI" id="CHEBI:456215"/>
        <dbReference type="EC" id="2.7.7.79"/>
    </reaction>
</comment>
<dbReference type="EMBL" id="JAWJWF010000049">
    <property type="protein sequence ID" value="KAK6619240.1"/>
    <property type="molecule type" value="Genomic_DNA"/>
</dbReference>
<feature type="domain" description="Thg1 C-terminal" evidence="15">
    <location>
        <begin position="138"/>
        <end position="243"/>
    </location>
</feature>
<comment type="caution">
    <text evidence="16">The sequence shown here is derived from an EMBL/GenBank/DDBJ whole genome shotgun (WGS) entry which is preliminary data.</text>
</comment>
<dbReference type="InterPro" id="IPR007537">
    <property type="entry name" value="tRNAHis_GuaTrfase_Thg1"/>
</dbReference>
<evidence type="ECO:0000313" key="17">
    <source>
        <dbReference type="Proteomes" id="UP001359485"/>
    </source>
</evidence>
<keyword evidence="5 11" id="KW-0548">Nucleotidyltransferase</keyword>
<dbReference type="PANTHER" id="PTHR12729:SF6">
    <property type="entry name" value="TRNA(HIS) GUANYLYLTRANSFERASE-RELATED"/>
    <property type="match status" value="1"/>
</dbReference>
<evidence type="ECO:0000256" key="1">
    <source>
        <dbReference type="ARBA" id="ARBA00001946"/>
    </source>
</evidence>
<keyword evidence="6 11" id="KW-0479">Metal-binding</keyword>
<evidence type="ECO:0000259" key="14">
    <source>
        <dbReference type="Pfam" id="PF04446"/>
    </source>
</evidence>
<evidence type="ECO:0000256" key="13">
    <source>
        <dbReference type="SAM" id="Phobius"/>
    </source>
</evidence>
<evidence type="ECO:0000256" key="5">
    <source>
        <dbReference type="ARBA" id="ARBA00022695"/>
    </source>
</evidence>
<feature type="transmembrane region" description="Helical" evidence="13">
    <location>
        <begin position="93"/>
        <end position="112"/>
    </location>
</feature>
<gene>
    <name evidence="16" type="ORF">RUM44_003622</name>
</gene>
<keyword evidence="13" id="KW-0472">Membrane</keyword>
<dbReference type="Proteomes" id="UP001359485">
    <property type="component" value="Unassembled WGS sequence"/>
</dbReference>
<dbReference type="Gene3D" id="3.30.70.3000">
    <property type="match status" value="1"/>
</dbReference>
<evidence type="ECO:0000256" key="7">
    <source>
        <dbReference type="ARBA" id="ARBA00022741"/>
    </source>
</evidence>
<comment type="cofactor">
    <cofactor evidence="1 11">
        <name>Mg(2+)</name>
        <dbReference type="ChEBI" id="CHEBI:18420"/>
    </cofactor>
</comment>
<evidence type="ECO:0000256" key="6">
    <source>
        <dbReference type="ARBA" id="ARBA00022723"/>
    </source>
</evidence>
<evidence type="ECO:0000256" key="9">
    <source>
        <dbReference type="ARBA" id="ARBA00023134"/>
    </source>
</evidence>
<sequence>MAKSKFEYVKEFETQEKCLPNCWIIVRVDGRGFTKFAEKHRFRKPNDARGLNLMNAAAKGVMKEFPEIILGFGQSDEYSFVLKKETNLYNRRVNKLLSVLTSAFTAYYIVYWPKFFGADLLTTPPIFDGRVVCYPSDQNMRDYLSWRQADTHINNLYNTCFWNLVTKKKMTHQEAEEHLKGTVSSDKNELLFSEFGINYNNEPEEFKKGTVIIRGSKKKLESLNVDIIGNTFWEDHRDLLNSNPPEESNKKKEPENVPPAPTS</sequence>
<dbReference type="InterPro" id="IPR024956">
    <property type="entry name" value="tRNAHis_GuaTrfase_cat"/>
</dbReference>
<evidence type="ECO:0000256" key="12">
    <source>
        <dbReference type="SAM" id="MobiDB-lite"/>
    </source>
</evidence>
<evidence type="ECO:0000256" key="4">
    <source>
        <dbReference type="ARBA" id="ARBA00022694"/>
    </source>
</evidence>
<evidence type="ECO:0000256" key="8">
    <source>
        <dbReference type="ARBA" id="ARBA00022842"/>
    </source>
</evidence>
<keyword evidence="13" id="KW-1133">Transmembrane helix</keyword>
<keyword evidence="9 11" id="KW-0342">GTP-binding</keyword>
<keyword evidence="4 11" id="KW-0819">tRNA processing</keyword>
<keyword evidence="17" id="KW-1185">Reference proteome</keyword>
<organism evidence="16 17">
    <name type="scientific">Polyplax serrata</name>
    <name type="common">Common mouse louse</name>
    <dbReference type="NCBI Taxonomy" id="468196"/>
    <lineage>
        <taxon>Eukaryota</taxon>
        <taxon>Metazoa</taxon>
        <taxon>Ecdysozoa</taxon>
        <taxon>Arthropoda</taxon>
        <taxon>Hexapoda</taxon>
        <taxon>Insecta</taxon>
        <taxon>Pterygota</taxon>
        <taxon>Neoptera</taxon>
        <taxon>Paraneoptera</taxon>
        <taxon>Psocodea</taxon>
        <taxon>Troctomorpha</taxon>
        <taxon>Phthiraptera</taxon>
        <taxon>Anoplura</taxon>
        <taxon>Polyplacidae</taxon>
        <taxon>Polyplax</taxon>
    </lineage>
</organism>
<evidence type="ECO:0000256" key="10">
    <source>
        <dbReference type="ARBA" id="ARBA00047281"/>
    </source>
</evidence>
<evidence type="ECO:0000256" key="2">
    <source>
        <dbReference type="ARBA" id="ARBA00010113"/>
    </source>
</evidence>
<keyword evidence="13" id="KW-0812">Transmembrane</keyword>
<feature type="region of interest" description="Disordered" evidence="12">
    <location>
        <begin position="238"/>
        <end position="263"/>
    </location>
</feature>
<reference evidence="16 17" key="1">
    <citation type="submission" date="2023-09" db="EMBL/GenBank/DDBJ databases">
        <title>Genomes of two closely related lineages of the louse Polyplax serrata with different host specificities.</title>
        <authorList>
            <person name="Martinu J."/>
            <person name="Tarabai H."/>
            <person name="Stefka J."/>
            <person name="Hypsa V."/>
        </authorList>
    </citation>
    <scope>NUCLEOTIDE SEQUENCE [LARGE SCALE GENOMIC DNA]</scope>
    <source>
        <strain evidence="16">98ZLc_SE</strain>
    </source>
</reference>
<dbReference type="InterPro" id="IPR025845">
    <property type="entry name" value="Thg1_C_dom"/>
</dbReference>
<keyword evidence="7 11" id="KW-0547">Nucleotide-binding</keyword>